<dbReference type="Gene3D" id="1.20.1250.20">
    <property type="entry name" value="MFS general substrate transporter like domains"/>
    <property type="match status" value="1"/>
</dbReference>
<evidence type="ECO:0000256" key="4">
    <source>
        <dbReference type="ARBA" id="ARBA00023136"/>
    </source>
</evidence>
<dbReference type="PANTHER" id="PTHR23507:SF1">
    <property type="entry name" value="FI18259P1-RELATED"/>
    <property type="match status" value="1"/>
</dbReference>
<dbReference type="PROSITE" id="PS50850">
    <property type="entry name" value="MFS"/>
    <property type="match status" value="1"/>
</dbReference>
<dbReference type="Proteomes" id="UP001642483">
    <property type="component" value="Unassembled WGS sequence"/>
</dbReference>
<keyword evidence="3 6" id="KW-1133">Transmembrane helix</keyword>
<comment type="subcellular location">
    <subcellularLocation>
        <location evidence="1">Membrane</location>
        <topology evidence="1">Multi-pass membrane protein</topology>
    </subcellularLocation>
</comment>
<feature type="transmembrane region" description="Helical" evidence="6">
    <location>
        <begin position="194"/>
        <end position="218"/>
    </location>
</feature>
<keyword evidence="9" id="KW-1185">Reference proteome</keyword>
<feature type="transmembrane region" description="Helical" evidence="6">
    <location>
        <begin position="289"/>
        <end position="306"/>
    </location>
</feature>
<evidence type="ECO:0000313" key="8">
    <source>
        <dbReference type="EMBL" id="CAK8680145.1"/>
    </source>
</evidence>
<dbReference type="PANTHER" id="PTHR23507">
    <property type="entry name" value="ZGC:174356"/>
    <property type="match status" value="1"/>
</dbReference>
<feature type="transmembrane region" description="Helical" evidence="6">
    <location>
        <begin position="156"/>
        <end position="182"/>
    </location>
</feature>
<evidence type="ECO:0000256" key="5">
    <source>
        <dbReference type="ARBA" id="ARBA00038227"/>
    </source>
</evidence>
<accession>A0ABP0FNU4</accession>
<evidence type="ECO:0000256" key="1">
    <source>
        <dbReference type="ARBA" id="ARBA00004141"/>
    </source>
</evidence>
<feature type="transmembrane region" description="Helical" evidence="6">
    <location>
        <begin position="224"/>
        <end position="243"/>
    </location>
</feature>
<evidence type="ECO:0000256" key="3">
    <source>
        <dbReference type="ARBA" id="ARBA00022989"/>
    </source>
</evidence>
<evidence type="ECO:0000256" key="2">
    <source>
        <dbReference type="ARBA" id="ARBA00022692"/>
    </source>
</evidence>
<comment type="caution">
    <text evidence="8">The sequence shown here is derived from an EMBL/GenBank/DDBJ whole genome shotgun (WGS) entry which is preliminary data.</text>
</comment>
<gene>
    <name evidence="8" type="ORF">CVLEPA_LOCUS10429</name>
</gene>
<feature type="transmembrane region" description="Helical" evidence="6">
    <location>
        <begin position="413"/>
        <end position="435"/>
    </location>
</feature>
<dbReference type="InterPro" id="IPR036259">
    <property type="entry name" value="MFS_trans_sf"/>
</dbReference>
<evidence type="ECO:0000313" key="9">
    <source>
        <dbReference type="Proteomes" id="UP001642483"/>
    </source>
</evidence>
<organism evidence="8 9">
    <name type="scientific">Clavelina lepadiformis</name>
    <name type="common">Light-bulb sea squirt</name>
    <name type="synonym">Ascidia lepadiformis</name>
    <dbReference type="NCBI Taxonomy" id="159417"/>
    <lineage>
        <taxon>Eukaryota</taxon>
        <taxon>Metazoa</taxon>
        <taxon>Chordata</taxon>
        <taxon>Tunicata</taxon>
        <taxon>Ascidiacea</taxon>
        <taxon>Aplousobranchia</taxon>
        <taxon>Clavelinidae</taxon>
        <taxon>Clavelina</taxon>
    </lineage>
</organism>
<dbReference type="Pfam" id="PF07690">
    <property type="entry name" value="MFS_1"/>
    <property type="match status" value="1"/>
</dbReference>
<keyword evidence="4 6" id="KW-0472">Membrane</keyword>
<evidence type="ECO:0000259" key="7">
    <source>
        <dbReference type="PROSITE" id="PS50850"/>
    </source>
</evidence>
<feature type="domain" description="Major facilitator superfamily (MFS) profile" evidence="7">
    <location>
        <begin position="37"/>
        <end position="470"/>
    </location>
</feature>
<proteinExistence type="inferred from homology"/>
<name>A0ABP0FNU4_CLALP</name>
<keyword evidence="2 6" id="KW-0812">Transmembrane</keyword>
<dbReference type="InterPro" id="IPR020846">
    <property type="entry name" value="MFS_dom"/>
</dbReference>
<protein>
    <recommendedName>
        <fullName evidence="7">Major facilitator superfamily (MFS) profile domain-containing protein</fullName>
    </recommendedName>
</protein>
<dbReference type="EMBL" id="CAWYQH010000068">
    <property type="protein sequence ID" value="CAK8680145.1"/>
    <property type="molecule type" value="Genomic_DNA"/>
</dbReference>
<feature type="transmembrane region" description="Helical" evidence="6">
    <location>
        <begin position="100"/>
        <end position="118"/>
    </location>
</feature>
<comment type="similarity">
    <text evidence="5">Belongs to the major facilitator superfamily. SLC46A family.</text>
</comment>
<feature type="transmembrane region" description="Helical" evidence="6">
    <location>
        <begin position="37"/>
        <end position="58"/>
    </location>
</feature>
<dbReference type="SUPFAM" id="SSF103473">
    <property type="entry name" value="MFS general substrate transporter"/>
    <property type="match status" value="1"/>
</dbReference>
<feature type="transmembrane region" description="Helical" evidence="6">
    <location>
        <begin position="441"/>
        <end position="465"/>
    </location>
</feature>
<sequence length="502" mass="55711">MSVNDESNPPPEIIAVKVKQVVLHTFKTLKKVTVEPILFFSIIIIVMYSIVSSQYIYYRLSKNYGIENATETSECVSGNETNVTRELQNKITIEANQWNLYLNVAGFVPSFFSTVLMGTWGDKVGRRLPLTCNFIGYVFMLIMYIIVIHLELDITYLLVARVACGIGGDFSAVLCSCYAYLADISRHNDRTLRVAIGEASTGLGSLFASLISGVWIAAQGFEPPLWFLFSVALAAIFYITVLLPEVVPRSNGSISSASTFEKLRSLFSPYPFTHLWKFLSENWDRTRKVLGVVVCFFLQVIIFDGVQDTHIIYVLSPPLCWSSTLIGYGSALQDATYLFSLITIKLLNEKLSDIWLVFMSTLSNIGGLVTYAAASVTWVMFLGYTIGLLASTNAIILRSMISRLVAKHEQGAAFALIACSESTASLVASFIFNGVYAATVISFRGAVFLVGAGVQIIMFVFYSFVYQKTKSDLEANKAEEYHNFNTDSVWAMDDLDKTSSKL</sequence>
<feature type="transmembrane region" description="Helical" evidence="6">
    <location>
        <begin position="130"/>
        <end position="150"/>
    </location>
</feature>
<dbReference type="InterPro" id="IPR011701">
    <property type="entry name" value="MFS"/>
</dbReference>
<evidence type="ECO:0000256" key="6">
    <source>
        <dbReference type="SAM" id="Phobius"/>
    </source>
</evidence>
<reference evidence="8 9" key="1">
    <citation type="submission" date="2024-02" db="EMBL/GenBank/DDBJ databases">
        <authorList>
            <person name="Daric V."/>
            <person name="Darras S."/>
        </authorList>
    </citation>
    <scope>NUCLEOTIDE SEQUENCE [LARGE SCALE GENOMIC DNA]</scope>
</reference>